<dbReference type="AlphaFoldDB" id="A0A1A9ZNW0"/>
<organism evidence="2 3">
    <name type="scientific">Glossina pallidipes</name>
    <name type="common">Tsetse fly</name>
    <dbReference type="NCBI Taxonomy" id="7398"/>
    <lineage>
        <taxon>Eukaryota</taxon>
        <taxon>Metazoa</taxon>
        <taxon>Ecdysozoa</taxon>
        <taxon>Arthropoda</taxon>
        <taxon>Hexapoda</taxon>
        <taxon>Insecta</taxon>
        <taxon>Pterygota</taxon>
        <taxon>Neoptera</taxon>
        <taxon>Endopterygota</taxon>
        <taxon>Diptera</taxon>
        <taxon>Brachycera</taxon>
        <taxon>Muscomorpha</taxon>
        <taxon>Hippoboscoidea</taxon>
        <taxon>Glossinidae</taxon>
        <taxon>Glossina</taxon>
    </lineage>
</organism>
<evidence type="ECO:0000313" key="2">
    <source>
        <dbReference type="EnsemblMetazoa" id="GPAI020410-PA"/>
    </source>
</evidence>
<feature type="domain" description="Peptidase S1" evidence="1">
    <location>
        <begin position="44"/>
        <end position="238"/>
    </location>
</feature>
<dbReference type="STRING" id="7398.A0A1A9ZNW0"/>
<dbReference type="Pfam" id="PF00089">
    <property type="entry name" value="Trypsin"/>
    <property type="match status" value="1"/>
</dbReference>
<dbReference type="InterPro" id="IPR043504">
    <property type="entry name" value="Peptidase_S1_PA_chymotrypsin"/>
</dbReference>
<dbReference type="InterPro" id="IPR001254">
    <property type="entry name" value="Trypsin_dom"/>
</dbReference>
<dbReference type="Gene3D" id="2.40.10.10">
    <property type="entry name" value="Trypsin-like serine proteases"/>
    <property type="match status" value="1"/>
</dbReference>
<dbReference type="Proteomes" id="UP000092445">
    <property type="component" value="Unassembled WGS sequence"/>
</dbReference>
<keyword evidence="3" id="KW-1185">Reference proteome</keyword>
<accession>A0A1A9ZNW0</accession>
<dbReference type="GO" id="GO:0004252">
    <property type="term" value="F:serine-type endopeptidase activity"/>
    <property type="evidence" value="ECO:0007669"/>
    <property type="project" value="InterPro"/>
</dbReference>
<dbReference type="GO" id="GO:0006508">
    <property type="term" value="P:proteolysis"/>
    <property type="evidence" value="ECO:0007669"/>
    <property type="project" value="InterPro"/>
</dbReference>
<reference evidence="2" key="2">
    <citation type="submission" date="2020-05" db="UniProtKB">
        <authorList>
            <consortium name="EnsemblMetazoa"/>
        </authorList>
    </citation>
    <scope>IDENTIFICATION</scope>
    <source>
        <strain evidence="2">IAEA</strain>
    </source>
</reference>
<evidence type="ECO:0000259" key="1">
    <source>
        <dbReference type="Pfam" id="PF00089"/>
    </source>
</evidence>
<dbReference type="EnsemblMetazoa" id="GPAI020410-RA">
    <property type="protein sequence ID" value="GPAI020410-PA"/>
    <property type="gene ID" value="GPAI020410"/>
</dbReference>
<proteinExistence type="predicted"/>
<dbReference type="VEuPathDB" id="VectorBase:GPAI020410"/>
<protein>
    <recommendedName>
        <fullName evidence="1">Peptidase S1 domain-containing protein</fullName>
    </recommendedName>
</protein>
<reference evidence="3" key="1">
    <citation type="submission" date="2014-03" db="EMBL/GenBank/DDBJ databases">
        <authorList>
            <person name="Aksoy S."/>
            <person name="Warren W."/>
            <person name="Wilson R.K."/>
        </authorList>
    </citation>
    <scope>NUCLEOTIDE SEQUENCE [LARGE SCALE GENOMIC DNA]</scope>
    <source>
        <strain evidence="3">IAEA</strain>
    </source>
</reference>
<sequence length="296" mass="33189">MHGIDLNRIKHFVSGACDDPSDLKQTFALVKCTEINAASETDRMGTIITNNFILTASVLPADDVMCVITYNINGKQPEQTTKSFSIRSYVVESNISPHLTPQLQLLELNTPINFELPGPIPDIILAKTMDLAKRRPKIRESAILHTIRKTGDKYDVVQMEVKFASRKDCEDENPNMHPHVFCITIDGCDGCKDVMPGAALVQKDDEIDGLIGIVSERVACDSSKKLLCANVYEVRKWIQTNVKVGGFWPWLSAGNAKLLNGWLFFSYNLVEISMECDPDKEFPFIQRVHISSEEKL</sequence>
<evidence type="ECO:0000313" key="3">
    <source>
        <dbReference type="Proteomes" id="UP000092445"/>
    </source>
</evidence>
<dbReference type="SUPFAM" id="SSF50494">
    <property type="entry name" value="Trypsin-like serine proteases"/>
    <property type="match status" value="1"/>
</dbReference>
<name>A0A1A9ZNW0_GLOPL</name>
<dbReference type="InterPro" id="IPR009003">
    <property type="entry name" value="Peptidase_S1_PA"/>
</dbReference>